<proteinExistence type="predicted"/>
<dbReference type="EMBL" id="GFPF01002400">
    <property type="protein sequence ID" value="MAA13546.1"/>
    <property type="molecule type" value="Transcribed_RNA"/>
</dbReference>
<organism evidence="2">
    <name type="scientific">Rhipicephalus zambeziensis</name>
    <dbReference type="NCBI Taxonomy" id="60191"/>
    <lineage>
        <taxon>Eukaryota</taxon>
        <taxon>Metazoa</taxon>
        <taxon>Ecdysozoa</taxon>
        <taxon>Arthropoda</taxon>
        <taxon>Chelicerata</taxon>
        <taxon>Arachnida</taxon>
        <taxon>Acari</taxon>
        <taxon>Parasitiformes</taxon>
        <taxon>Ixodida</taxon>
        <taxon>Ixodoidea</taxon>
        <taxon>Ixodidae</taxon>
        <taxon>Rhipicephalinae</taxon>
        <taxon>Rhipicephalus</taxon>
        <taxon>Rhipicephalus</taxon>
    </lineage>
</organism>
<protein>
    <submittedName>
        <fullName evidence="2">Uncharacterized protein</fullName>
    </submittedName>
</protein>
<accession>A0A224Y7H6</accession>
<dbReference type="AlphaFoldDB" id="A0A224Y7H6"/>
<feature type="transmembrane region" description="Helical" evidence="1">
    <location>
        <begin position="49"/>
        <end position="73"/>
    </location>
</feature>
<name>A0A224Y7H6_9ACAR</name>
<keyword evidence="1" id="KW-0472">Membrane</keyword>
<keyword evidence="1" id="KW-1133">Transmembrane helix</keyword>
<evidence type="ECO:0000313" key="2">
    <source>
        <dbReference type="EMBL" id="MAA13546.1"/>
    </source>
</evidence>
<sequence>MGCCLEGAGGHHLCAIQCSVCSASCDNGLSAGLNMCLCDIFFLYIHFMLFMYTSIIVVITFFHFVAFAVVMTVNTSFSWLYSLGHLLAERVNKVRGFNQAL</sequence>
<keyword evidence="1" id="KW-0812">Transmembrane</keyword>
<evidence type="ECO:0000256" key="1">
    <source>
        <dbReference type="SAM" id="Phobius"/>
    </source>
</evidence>
<reference evidence="2" key="1">
    <citation type="journal article" date="2017" name="Parasit. Vectors">
        <title>Sialotranscriptomics of Rhipicephalus zambeziensis reveals intricate expression profiles of secretory proteins and suggests tight temporal transcriptional regulation during blood-feeding.</title>
        <authorList>
            <person name="de Castro M.H."/>
            <person name="de Klerk D."/>
            <person name="Pienaar R."/>
            <person name="Rees D.J.G."/>
            <person name="Mans B.J."/>
        </authorList>
    </citation>
    <scope>NUCLEOTIDE SEQUENCE</scope>
    <source>
        <tissue evidence="2">Salivary glands</tissue>
    </source>
</reference>